<comment type="caution">
    <text evidence="4">The sequence shown here is derived from an EMBL/GenBank/DDBJ whole genome shotgun (WGS) entry which is preliminary data.</text>
</comment>
<dbReference type="InterPro" id="IPR036875">
    <property type="entry name" value="Znf_CCHC_sf"/>
</dbReference>
<dbReference type="Gene3D" id="4.10.60.10">
    <property type="entry name" value="Zinc finger, CCHC-type"/>
    <property type="match status" value="1"/>
</dbReference>
<dbReference type="GO" id="GO:0008270">
    <property type="term" value="F:zinc ion binding"/>
    <property type="evidence" value="ECO:0007669"/>
    <property type="project" value="UniProtKB-KW"/>
</dbReference>
<dbReference type="AlphaFoldDB" id="A0A5C6NFD0"/>
<feature type="compositionally biased region" description="Low complexity" evidence="2">
    <location>
        <begin position="108"/>
        <end position="126"/>
    </location>
</feature>
<feature type="domain" description="CCHC-type" evidence="3">
    <location>
        <begin position="86"/>
        <end position="102"/>
    </location>
</feature>
<dbReference type="EMBL" id="RHFK02000016">
    <property type="protein sequence ID" value="TWW64217.1"/>
    <property type="molecule type" value="Genomic_DNA"/>
</dbReference>
<dbReference type="PROSITE" id="PS50158">
    <property type="entry name" value="ZF_CCHC"/>
    <property type="match status" value="1"/>
</dbReference>
<sequence length="155" mass="16836">MAANADHRGGGVVQVTPLTQPAARITLSNVPPCVSDEFLARELSRHGKLVSPIRKLLSGAEEFNYRFVVRVDDFDYILFATFSALKCFNCGEEGHLARVCPSRPVPDAPVAESAAPDPAAPSGGEASVVRCAPPLYRTERKWSRRRREKGASVCV</sequence>
<protein>
    <recommendedName>
        <fullName evidence="3">CCHC-type domain-containing protein</fullName>
    </recommendedName>
</protein>
<evidence type="ECO:0000259" key="3">
    <source>
        <dbReference type="PROSITE" id="PS50158"/>
    </source>
</evidence>
<evidence type="ECO:0000313" key="5">
    <source>
        <dbReference type="Proteomes" id="UP000324091"/>
    </source>
</evidence>
<feature type="region of interest" description="Disordered" evidence="2">
    <location>
        <begin position="107"/>
        <end position="126"/>
    </location>
</feature>
<dbReference type="SMART" id="SM00343">
    <property type="entry name" value="ZnF_C2HC"/>
    <property type="match status" value="1"/>
</dbReference>
<keyword evidence="1" id="KW-0862">Zinc</keyword>
<accession>A0A5C6NFD0</accession>
<evidence type="ECO:0000313" key="4">
    <source>
        <dbReference type="EMBL" id="TWW64217.1"/>
    </source>
</evidence>
<dbReference type="Proteomes" id="UP000324091">
    <property type="component" value="Chromosome 3"/>
</dbReference>
<keyword evidence="1" id="KW-0863">Zinc-finger</keyword>
<dbReference type="InterPro" id="IPR001878">
    <property type="entry name" value="Znf_CCHC"/>
</dbReference>
<evidence type="ECO:0000256" key="1">
    <source>
        <dbReference type="PROSITE-ProRule" id="PRU00047"/>
    </source>
</evidence>
<dbReference type="Pfam" id="PF00098">
    <property type="entry name" value="zf-CCHC"/>
    <property type="match status" value="1"/>
</dbReference>
<evidence type="ECO:0000256" key="2">
    <source>
        <dbReference type="SAM" id="MobiDB-lite"/>
    </source>
</evidence>
<dbReference type="GO" id="GO:0003676">
    <property type="term" value="F:nucleic acid binding"/>
    <property type="evidence" value="ECO:0007669"/>
    <property type="project" value="InterPro"/>
</dbReference>
<name>A0A5C6NFD0_9TELE</name>
<proteinExistence type="predicted"/>
<keyword evidence="1" id="KW-0479">Metal-binding</keyword>
<dbReference type="SUPFAM" id="SSF57756">
    <property type="entry name" value="Retrovirus zinc finger-like domains"/>
    <property type="match status" value="1"/>
</dbReference>
<reference evidence="4 5" key="1">
    <citation type="submission" date="2019-04" db="EMBL/GenBank/DDBJ databases">
        <title>Chromosome genome assembly for Takifugu flavidus.</title>
        <authorList>
            <person name="Xiao S."/>
        </authorList>
    </citation>
    <scope>NUCLEOTIDE SEQUENCE [LARGE SCALE GENOMIC DNA]</scope>
    <source>
        <strain evidence="4">HTHZ2018</strain>
        <tissue evidence="4">Muscle</tissue>
    </source>
</reference>
<gene>
    <name evidence="4" type="ORF">D4764_03G0012250</name>
</gene>
<keyword evidence="5" id="KW-1185">Reference proteome</keyword>
<organism evidence="4 5">
    <name type="scientific">Takifugu flavidus</name>
    <name type="common">sansaifugu</name>
    <dbReference type="NCBI Taxonomy" id="433684"/>
    <lineage>
        <taxon>Eukaryota</taxon>
        <taxon>Metazoa</taxon>
        <taxon>Chordata</taxon>
        <taxon>Craniata</taxon>
        <taxon>Vertebrata</taxon>
        <taxon>Euteleostomi</taxon>
        <taxon>Actinopterygii</taxon>
        <taxon>Neopterygii</taxon>
        <taxon>Teleostei</taxon>
        <taxon>Neoteleostei</taxon>
        <taxon>Acanthomorphata</taxon>
        <taxon>Eupercaria</taxon>
        <taxon>Tetraodontiformes</taxon>
        <taxon>Tetradontoidea</taxon>
        <taxon>Tetraodontidae</taxon>
        <taxon>Takifugu</taxon>
    </lineage>
</organism>